<keyword evidence="2" id="KW-0472">Membrane</keyword>
<dbReference type="EMBL" id="SOCP01000005">
    <property type="protein sequence ID" value="TDV52242.1"/>
    <property type="molecule type" value="Genomic_DNA"/>
</dbReference>
<evidence type="ECO:0000313" key="4">
    <source>
        <dbReference type="Proteomes" id="UP000294927"/>
    </source>
</evidence>
<keyword evidence="4" id="KW-1185">Reference proteome</keyword>
<dbReference type="OrthoDB" id="3627337at2"/>
<sequence length="117" mass="12054">MESHHVADWAPRSQASKPIAFPPHPPLQSGGWYHGTTIEVAGPGRPAVSTPSPKSATTAVLLSLLFGPLGLCYLSVTGGLVATVVTVAVLGWAGAGFLPLLFLWPLAVAVAVYGSRL</sequence>
<dbReference type="RefSeq" id="WP_133903629.1">
    <property type="nucleotide sequence ID" value="NZ_SOCP01000005.1"/>
</dbReference>
<comment type="caution">
    <text evidence="3">The sequence shown here is derived from an EMBL/GenBank/DDBJ whole genome shotgun (WGS) entry which is preliminary data.</text>
</comment>
<name>A0A4R7VRG1_9PSEU</name>
<feature type="transmembrane region" description="Helical" evidence="2">
    <location>
        <begin position="59"/>
        <end position="83"/>
    </location>
</feature>
<keyword evidence="2" id="KW-1133">Transmembrane helix</keyword>
<reference evidence="3 4" key="1">
    <citation type="submission" date="2019-03" db="EMBL/GenBank/DDBJ databases">
        <title>Genomic Encyclopedia of Archaeal and Bacterial Type Strains, Phase II (KMG-II): from individual species to whole genera.</title>
        <authorList>
            <person name="Goeker M."/>
        </authorList>
    </citation>
    <scope>NUCLEOTIDE SEQUENCE [LARGE SCALE GENOMIC DNA]</scope>
    <source>
        <strain evidence="3 4">DSM 45499</strain>
    </source>
</reference>
<evidence type="ECO:0000256" key="1">
    <source>
        <dbReference type="SAM" id="MobiDB-lite"/>
    </source>
</evidence>
<feature type="transmembrane region" description="Helical" evidence="2">
    <location>
        <begin position="89"/>
        <end position="113"/>
    </location>
</feature>
<accession>A0A4R7VRG1</accession>
<evidence type="ECO:0000313" key="3">
    <source>
        <dbReference type="EMBL" id="TDV52242.1"/>
    </source>
</evidence>
<gene>
    <name evidence="3" type="ORF">CLV71_105374</name>
</gene>
<evidence type="ECO:0000256" key="2">
    <source>
        <dbReference type="SAM" id="Phobius"/>
    </source>
</evidence>
<dbReference type="Proteomes" id="UP000294927">
    <property type="component" value="Unassembled WGS sequence"/>
</dbReference>
<proteinExistence type="predicted"/>
<feature type="region of interest" description="Disordered" evidence="1">
    <location>
        <begin position="1"/>
        <end position="28"/>
    </location>
</feature>
<protein>
    <submittedName>
        <fullName evidence="3">Uncharacterized protein</fullName>
    </submittedName>
</protein>
<dbReference type="AlphaFoldDB" id="A0A4R7VRG1"/>
<keyword evidence="2" id="KW-0812">Transmembrane</keyword>
<organism evidence="3 4">
    <name type="scientific">Actinophytocola oryzae</name>
    <dbReference type="NCBI Taxonomy" id="502181"/>
    <lineage>
        <taxon>Bacteria</taxon>
        <taxon>Bacillati</taxon>
        <taxon>Actinomycetota</taxon>
        <taxon>Actinomycetes</taxon>
        <taxon>Pseudonocardiales</taxon>
        <taxon>Pseudonocardiaceae</taxon>
    </lineage>
</organism>